<dbReference type="NCBIfam" id="NF045914">
    <property type="entry name" value="RespRegNblR"/>
    <property type="match status" value="1"/>
</dbReference>
<dbReference type="InterPro" id="IPR036388">
    <property type="entry name" value="WH-like_DNA-bd_sf"/>
</dbReference>
<dbReference type="EMBL" id="PVWO01000560">
    <property type="protein sequence ID" value="PSB43144.1"/>
    <property type="molecule type" value="Genomic_DNA"/>
</dbReference>
<dbReference type="SMART" id="SM00862">
    <property type="entry name" value="Trans_reg_C"/>
    <property type="match status" value="1"/>
</dbReference>
<evidence type="ECO:0000256" key="7">
    <source>
        <dbReference type="PROSITE-ProRule" id="PRU01091"/>
    </source>
</evidence>
<dbReference type="Pfam" id="PF00486">
    <property type="entry name" value="Trans_reg_C"/>
    <property type="match status" value="1"/>
</dbReference>
<evidence type="ECO:0000256" key="2">
    <source>
        <dbReference type="ARBA" id="ARBA00023012"/>
    </source>
</evidence>
<evidence type="ECO:0000256" key="1">
    <source>
        <dbReference type="ARBA" id="ARBA00022553"/>
    </source>
</evidence>
<dbReference type="Proteomes" id="UP000238937">
    <property type="component" value="Unassembled WGS sequence"/>
</dbReference>
<dbReference type="GO" id="GO:0005829">
    <property type="term" value="C:cytosol"/>
    <property type="evidence" value="ECO:0007669"/>
    <property type="project" value="TreeGrafter"/>
</dbReference>
<evidence type="ECO:0000256" key="3">
    <source>
        <dbReference type="ARBA" id="ARBA00023015"/>
    </source>
</evidence>
<dbReference type="PROSITE" id="PS50110">
    <property type="entry name" value="RESPONSE_REGULATORY"/>
    <property type="match status" value="1"/>
</dbReference>
<dbReference type="InterPro" id="IPR001789">
    <property type="entry name" value="Sig_transdc_resp-reg_receiver"/>
</dbReference>
<sequence>MAENTPIVLVENDTALAERMSLDLSKAGYQVSIADNAKMGLEQVKKLRPALVAVDRALPGESALTLVPQLRESGCVAPILLLMSHDSIADRIVCFESGADDYFLKPYQASNFLRAVGLYLNSKIPLGEQLRFGDLILDLVSHRVIRNEHTIDLTVKEFELLRYLMSYPEVELTREQILENVWGYDFLGESNVIEVYVRYLRLKLEKDGGKRLIQTVRGVGYVLRD</sequence>
<feature type="domain" description="OmpR/PhoB-type" evidence="9">
    <location>
        <begin position="127"/>
        <end position="225"/>
    </location>
</feature>
<accession>A0A2T1FDV7</accession>
<feature type="domain" description="Response regulatory" evidence="8">
    <location>
        <begin position="6"/>
        <end position="120"/>
    </location>
</feature>
<dbReference type="Gene3D" id="1.10.10.10">
    <property type="entry name" value="Winged helix-like DNA-binding domain superfamily/Winged helix DNA-binding domain"/>
    <property type="match status" value="1"/>
</dbReference>
<feature type="DNA-binding region" description="OmpR/PhoB-type" evidence="7">
    <location>
        <begin position="127"/>
        <end position="225"/>
    </location>
</feature>
<keyword evidence="11" id="KW-1185">Reference proteome</keyword>
<name>A0A2T1FDV7_9CYAN</name>
<keyword evidence="1 6" id="KW-0597">Phosphoprotein</keyword>
<dbReference type="GO" id="GO:0000976">
    <property type="term" value="F:transcription cis-regulatory region binding"/>
    <property type="evidence" value="ECO:0007669"/>
    <property type="project" value="TreeGrafter"/>
</dbReference>
<dbReference type="CDD" id="cd00383">
    <property type="entry name" value="trans_reg_C"/>
    <property type="match status" value="1"/>
</dbReference>
<dbReference type="InterPro" id="IPR011006">
    <property type="entry name" value="CheY-like_superfamily"/>
</dbReference>
<evidence type="ECO:0000313" key="10">
    <source>
        <dbReference type="EMBL" id="PSB43144.1"/>
    </source>
</evidence>
<keyword evidence="3" id="KW-0805">Transcription regulation</keyword>
<dbReference type="PANTHER" id="PTHR48111">
    <property type="entry name" value="REGULATOR OF RPOS"/>
    <property type="match status" value="1"/>
</dbReference>
<dbReference type="OrthoDB" id="9790442at2"/>
<dbReference type="GO" id="GO:0032993">
    <property type="term" value="C:protein-DNA complex"/>
    <property type="evidence" value="ECO:0007669"/>
    <property type="project" value="TreeGrafter"/>
</dbReference>
<dbReference type="SUPFAM" id="SSF46894">
    <property type="entry name" value="C-terminal effector domain of the bipartite response regulators"/>
    <property type="match status" value="1"/>
</dbReference>
<gene>
    <name evidence="10" type="ORF">C7B77_26330</name>
</gene>
<feature type="modified residue" description="4-aspartylphosphate" evidence="6">
    <location>
        <position position="55"/>
    </location>
</feature>
<dbReference type="PANTHER" id="PTHR48111:SF22">
    <property type="entry name" value="REGULATOR OF RPOS"/>
    <property type="match status" value="1"/>
</dbReference>
<dbReference type="InterPro" id="IPR039420">
    <property type="entry name" value="WalR-like"/>
</dbReference>
<dbReference type="AlphaFoldDB" id="A0A2T1FDV7"/>
<evidence type="ECO:0000256" key="5">
    <source>
        <dbReference type="ARBA" id="ARBA00023163"/>
    </source>
</evidence>
<dbReference type="CDD" id="cd17574">
    <property type="entry name" value="REC_OmpR"/>
    <property type="match status" value="1"/>
</dbReference>
<proteinExistence type="predicted"/>
<dbReference type="GO" id="GO:0006355">
    <property type="term" value="P:regulation of DNA-templated transcription"/>
    <property type="evidence" value="ECO:0007669"/>
    <property type="project" value="InterPro"/>
</dbReference>
<dbReference type="Gene3D" id="3.40.50.2300">
    <property type="match status" value="1"/>
</dbReference>
<dbReference type="FunFam" id="1.10.10.10:FF:000005">
    <property type="entry name" value="Two-component system response regulator"/>
    <property type="match status" value="1"/>
</dbReference>
<evidence type="ECO:0000259" key="9">
    <source>
        <dbReference type="PROSITE" id="PS51755"/>
    </source>
</evidence>
<reference evidence="10 11" key="1">
    <citation type="submission" date="2018-03" db="EMBL/GenBank/DDBJ databases">
        <title>The ancient ancestry and fast evolution of plastids.</title>
        <authorList>
            <person name="Moore K.R."/>
            <person name="Magnabosco C."/>
            <person name="Momper L."/>
            <person name="Gold D.A."/>
            <person name="Bosak T."/>
            <person name="Fournier G.P."/>
        </authorList>
    </citation>
    <scope>NUCLEOTIDE SEQUENCE [LARGE SCALE GENOMIC DNA]</scope>
    <source>
        <strain evidence="10 11">CCALA 037</strain>
    </source>
</reference>
<protein>
    <submittedName>
        <fullName evidence="10">DNA-binding response regulator</fullName>
    </submittedName>
</protein>
<dbReference type="InterPro" id="IPR001867">
    <property type="entry name" value="OmpR/PhoB-type_DNA-bd"/>
</dbReference>
<evidence type="ECO:0000256" key="6">
    <source>
        <dbReference type="PROSITE-ProRule" id="PRU00169"/>
    </source>
</evidence>
<keyword evidence="2" id="KW-0902">Two-component regulatory system</keyword>
<evidence type="ECO:0000256" key="4">
    <source>
        <dbReference type="ARBA" id="ARBA00023125"/>
    </source>
</evidence>
<dbReference type="SMART" id="SM00448">
    <property type="entry name" value="REC"/>
    <property type="match status" value="1"/>
</dbReference>
<keyword evidence="4 7" id="KW-0238">DNA-binding</keyword>
<organism evidence="10 11">
    <name type="scientific">Chamaesiphon polymorphus CCALA 037</name>
    <dbReference type="NCBI Taxonomy" id="2107692"/>
    <lineage>
        <taxon>Bacteria</taxon>
        <taxon>Bacillati</taxon>
        <taxon>Cyanobacteriota</taxon>
        <taxon>Cyanophyceae</taxon>
        <taxon>Gomontiellales</taxon>
        <taxon>Chamaesiphonaceae</taxon>
        <taxon>Chamaesiphon</taxon>
    </lineage>
</organism>
<dbReference type="RefSeq" id="WP_106311975.1">
    <property type="nucleotide sequence ID" value="NZ_PVWO01000560.1"/>
</dbReference>
<keyword evidence="5" id="KW-0804">Transcription</keyword>
<dbReference type="Pfam" id="PF00072">
    <property type="entry name" value="Response_reg"/>
    <property type="match status" value="1"/>
</dbReference>
<comment type="caution">
    <text evidence="10">The sequence shown here is derived from an EMBL/GenBank/DDBJ whole genome shotgun (WGS) entry which is preliminary data.</text>
</comment>
<dbReference type="SUPFAM" id="SSF52172">
    <property type="entry name" value="CheY-like"/>
    <property type="match status" value="1"/>
</dbReference>
<dbReference type="InterPro" id="IPR016032">
    <property type="entry name" value="Sig_transdc_resp-reg_C-effctor"/>
</dbReference>
<evidence type="ECO:0000259" key="8">
    <source>
        <dbReference type="PROSITE" id="PS50110"/>
    </source>
</evidence>
<evidence type="ECO:0000313" key="11">
    <source>
        <dbReference type="Proteomes" id="UP000238937"/>
    </source>
</evidence>
<dbReference type="PROSITE" id="PS51755">
    <property type="entry name" value="OMPR_PHOB"/>
    <property type="match status" value="1"/>
</dbReference>
<dbReference type="GO" id="GO:0000156">
    <property type="term" value="F:phosphorelay response regulator activity"/>
    <property type="evidence" value="ECO:0007669"/>
    <property type="project" value="TreeGrafter"/>
</dbReference>